<evidence type="ECO:0000313" key="1">
    <source>
        <dbReference type="EMBL" id="GKU95601.1"/>
    </source>
</evidence>
<accession>A0AAV5ID53</accession>
<protein>
    <submittedName>
        <fullName evidence="1">Uncharacterized protein</fullName>
    </submittedName>
</protein>
<dbReference type="EMBL" id="BPVZ01000009">
    <property type="protein sequence ID" value="GKU95601.1"/>
    <property type="molecule type" value="Genomic_DNA"/>
</dbReference>
<dbReference type="Proteomes" id="UP001054252">
    <property type="component" value="Unassembled WGS sequence"/>
</dbReference>
<name>A0AAV5ID53_9ROSI</name>
<evidence type="ECO:0000313" key="2">
    <source>
        <dbReference type="Proteomes" id="UP001054252"/>
    </source>
</evidence>
<reference evidence="1 2" key="1">
    <citation type="journal article" date="2021" name="Commun. Biol.">
        <title>The genome of Shorea leprosula (Dipterocarpaceae) highlights the ecological relevance of drought in aseasonal tropical rainforests.</title>
        <authorList>
            <person name="Ng K.K.S."/>
            <person name="Kobayashi M.J."/>
            <person name="Fawcett J.A."/>
            <person name="Hatakeyama M."/>
            <person name="Paape T."/>
            <person name="Ng C.H."/>
            <person name="Ang C.C."/>
            <person name="Tnah L.H."/>
            <person name="Lee C.T."/>
            <person name="Nishiyama T."/>
            <person name="Sese J."/>
            <person name="O'Brien M.J."/>
            <person name="Copetti D."/>
            <person name="Mohd Noor M.I."/>
            <person name="Ong R.C."/>
            <person name="Putra M."/>
            <person name="Sireger I.Z."/>
            <person name="Indrioko S."/>
            <person name="Kosugi Y."/>
            <person name="Izuno A."/>
            <person name="Isagi Y."/>
            <person name="Lee S.L."/>
            <person name="Shimizu K.K."/>
        </authorList>
    </citation>
    <scope>NUCLEOTIDE SEQUENCE [LARGE SCALE GENOMIC DNA]</scope>
    <source>
        <strain evidence="1">214</strain>
    </source>
</reference>
<keyword evidence="2" id="KW-1185">Reference proteome</keyword>
<gene>
    <name evidence="1" type="ORF">SLEP1_g8936</name>
</gene>
<proteinExistence type="predicted"/>
<comment type="caution">
    <text evidence="1">The sequence shown here is derived from an EMBL/GenBank/DDBJ whole genome shotgun (WGS) entry which is preliminary data.</text>
</comment>
<organism evidence="1 2">
    <name type="scientific">Rubroshorea leprosula</name>
    <dbReference type="NCBI Taxonomy" id="152421"/>
    <lineage>
        <taxon>Eukaryota</taxon>
        <taxon>Viridiplantae</taxon>
        <taxon>Streptophyta</taxon>
        <taxon>Embryophyta</taxon>
        <taxon>Tracheophyta</taxon>
        <taxon>Spermatophyta</taxon>
        <taxon>Magnoliopsida</taxon>
        <taxon>eudicotyledons</taxon>
        <taxon>Gunneridae</taxon>
        <taxon>Pentapetalae</taxon>
        <taxon>rosids</taxon>
        <taxon>malvids</taxon>
        <taxon>Malvales</taxon>
        <taxon>Dipterocarpaceae</taxon>
        <taxon>Rubroshorea</taxon>
    </lineage>
</organism>
<dbReference type="AlphaFoldDB" id="A0AAV5ID53"/>
<sequence>MFSFNTVCLALTPQQNPLKVPTLIAATKIIAKGSSHFPDHLLDFK</sequence>